<dbReference type="AlphaFoldDB" id="A0A4S2DQ85"/>
<evidence type="ECO:0000256" key="1">
    <source>
        <dbReference type="SAM" id="Phobius"/>
    </source>
</evidence>
<keyword evidence="3" id="KW-1185">Reference proteome</keyword>
<keyword evidence="1" id="KW-0812">Transmembrane</keyword>
<evidence type="ECO:0000313" key="3">
    <source>
        <dbReference type="Proteomes" id="UP000306888"/>
    </source>
</evidence>
<dbReference type="InterPro" id="IPR012902">
    <property type="entry name" value="N_methyl_site"/>
</dbReference>
<comment type="caution">
    <text evidence="2">The sequence shown here is derived from an EMBL/GenBank/DDBJ whole genome shotgun (WGS) entry which is preliminary data.</text>
</comment>
<organism evidence="2 3">
    <name type="scientific">Clostridium sartagoforme</name>
    <dbReference type="NCBI Taxonomy" id="84031"/>
    <lineage>
        <taxon>Bacteria</taxon>
        <taxon>Bacillati</taxon>
        <taxon>Bacillota</taxon>
        <taxon>Clostridia</taxon>
        <taxon>Eubacteriales</taxon>
        <taxon>Clostridiaceae</taxon>
        <taxon>Clostridium</taxon>
    </lineage>
</organism>
<dbReference type="NCBIfam" id="TIGR02532">
    <property type="entry name" value="IV_pilin_GFxxxE"/>
    <property type="match status" value="1"/>
</dbReference>
<sequence>MKGNLLNLIGWKKSKKAMTLIEVMISLFIHLIILTIAFSTIKAAYTNYNKLIEGMKYYNDFDDALLNLDRLLKTDMITSIDVVDKPIGDEIIIKYKIDHFKEGIVEKKIMLSNDKIVIITNGYLGNGTNILMRNVSNFEVYKKENINYLKIISKKGEERIICI</sequence>
<protein>
    <submittedName>
        <fullName evidence="2">Prepilin-type N-terminal cleavage/methylation domain-containing protein</fullName>
    </submittedName>
</protein>
<feature type="transmembrane region" description="Helical" evidence="1">
    <location>
        <begin position="20"/>
        <end position="41"/>
    </location>
</feature>
<accession>A0A4S2DQ85</accession>
<dbReference type="OrthoDB" id="1913023at2"/>
<dbReference type="Proteomes" id="UP000306888">
    <property type="component" value="Unassembled WGS sequence"/>
</dbReference>
<evidence type="ECO:0000313" key="2">
    <source>
        <dbReference type="EMBL" id="TGY44355.1"/>
    </source>
</evidence>
<dbReference type="EMBL" id="SRYR01000001">
    <property type="protein sequence ID" value="TGY44355.1"/>
    <property type="molecule type" value="Genomic_DNA"/>
</dbReference>
<keyword evidence="1" id="KW-1133">Transmembrane helix</keyword>
<proteinExistence type="predicted"/>
<reference evidence="2 3" key="1">
    <citation type="submission" date="2019-04" db="EMBL/GenBank/DDBJ databases">
        <title>Microbes associate with the intestines of laboratory mice.</title>
        <authorList>
            <person name="Navarre W."/>
            <person name="Wong E."/>
            <person name="Huang K."/>
            <person name="Tropini C."/>
            <person name="Ng K."/>
            <person name="Yu B."/>
        </authorList>
    </citation>
    <scope>NUCLEOTIDE SEQUENCE [LARGE SCALE GENOMIC DNA]</scope>
    <source>
        <strain evidence="2 3">NM50_B9-20</strain>
    </source>
</reference>
<keyword evidence="1" id="KW-0472">Membrane</keyword>
<gene>
    <name evidence="2" type="ORF">E5347_05965</name>
</gene>
<dbReference type="Pfam" id="PF07963">
    <property type="entry name" value="N_methyl"/>
    <property type="match status" value="1"/>
</dbReference>
<name>A0A4S2DQ85_9CLOT</name>